<dbReference type="Proteomes" id="UP000449547">
    <property type="component" value="Unassembled WGS sequence"/>
</dbReference>
<reference evidence="1 2" key="1">
    <citation type="submission" date="2019-07" db="EMBL/GenBank/DDBJ databases">
        <title>Genome assembly of two rare yeast pathogens: Diutina rugosa and Trichomonascus ciferrii.</title>
        <authorList>
            <person name="Mixao V."/>
            <person name="Saus E."/>
            <person name="Hansen A."/>
            <person name="Lass-Flor C."/>
            <person name="Gabaldon T."/>
        </authorList>
    </citation>
    <scope>NUCLEOTIDE SEQUENCE [LARGE SCALE GENOMIC DNA]</scope>
    <source>
        <strain evidence="1 2">CBS 613</strain>
    </source>
</reference>
<sequence>MSLRLLNESVGDLPDYDEPPPYFDENEPEETLRVVHYGHIAQFPAISTPLLSARWVHISQIGQRSGNNKWGSTARYDIHGPTGEPLGYILKKGVMSKGFPAEEASRKRSVFIDFFDHKQRLVTRVLGMGVNIYVYLPGEDRTGQRVFQEVGRFENWGDYHSYRLQQLVEHRQEARNYQEKKTYEDLGVVSYDEIGTLKFPIYSQDLRGNINRWGPHVAVVRSQARGAVPGYTVESDRMSFEQRALVFGFLLSVDHRIPSNSNDRQCYDRPTVDLKESNVSNGYKLPMSVMHEDSIQNFPRVGTGELFEYSCLKCPIFTDKRIKITRCTIPTSGNNQPRTILPFVFRKNSPAPATLTAQYRIHNSKGTLRGLVEERTQKILGETGVCTDVFDLDHHIILRVYIRRSLAWVYVPALNSMGKRVFHLIGTCANWDTNYELRVGGSYLGSVNSSDLTLKSYAIRPTREVLGDRIDSEIDVAQFRIHVKENHDFCEMITSGMSFRQRGVVLGFLFLQDNNRLRKTK</sequence>
<comment type="caution">
    <text evidence="1">The sequence shown here is derived from an EMBL/GenBank/DDBJ whole genome shotgun (WGS) entry which is preliminary data.</text>
</comment>
<keyword evidence="2" id="KW-1185">Reference proteome</keyword>
<dbReference type="EMBL" id="SWFT01000064">
    <property type="protein sequence ID" value="KAA8904068.1"/>
    <property type="molecule type" value="Genomic_DNA"/>
</dbReference>
<dbReference type="AlphaFoldDB" id="A0A642UWA6"/>
<proteinExistence type="predicted"/>
<evidence type="ECO:0000313" key="1">
    <source>
        <dbReference type="EMBL" id="KAA8904068.1"/>
    </source>
</evidence>
<evidence type="ECO:0000313" key="2">
    <source>
        <dbReference type="Proteomes" id="UP000449547"/>
    </source>
</evidence>
<organism evidence="1 2">
    <name type="scientific">Diutina rugosa</name>
    <name type="common">Yeast</name>
    <name type="synonym">Candida rugosa</name>
    <dbReference type="NCBI Taxonomy" id="5481"/>
    <lineage>
        <taxon>Eukaryota</taxon>
        <taxon>Fungi</taxon>
        <taxon>Dikarya</taxon>
        <taxon>Ascomycota</taxon>
        <taxon>Saccharomycotina</taxon>
        <taxon>Pichiomycetes</taxon>
        <taxon>Debaryomycetaceae</taxon>
        <taxon>Diutina</taxon>
    </lineage>
</organism>
<dbReference type="VEuPathDB" id="FungiDB:DIURU_002020"/>
<accession>A0A642UWA6</accession>
<gene>
    <name evidence="1" type="ORF">DIURU_002020</name>
</gene>
<dbReference type="GeneID" id="54780671"/>
<dbReference type="RefSeq" id="XP_034013153.1">
    <property type="nucleotide sequence ID" value="XM_034154627.1"/>
</dbReference>
<name>A0A642UWA6_DIURU</name>
<protein>
    <submittedName>
        <fullName evidence="1">Uncharacterized protein</fullName>
    </submittedName>
</protein>